<feature type="region of interest" description="Disordered" evidence="3">
    <location>
        <begin position="276"/>
        <end position="380"/>
    </location>
</feature>
<feature type="compositionally biased region" description="Low complexity" evidence="3">
    <location>
        <begin position="345"/>
        <end position="380"/>
    </location>
</feature>
<dbReference type="GO" id="GO:0005929">
    <property type="term" value="C:cilium"/>
    <property type="evidence" value="ECO:0007669"/>
    <property type="project" value="TreeGrafter"/>
</dbReference>
<protein>
    <submittedName>
        <fullName evidence="4">Uncharacterized protein</fullName>
    </submittedName>
</protein>
<keyword evidence="1 2" id="KW-0175">Coiled coil</keyword>
<comment type="caution">
    <text evidence="4">The sequence shown here is derived from an EMBL/GenBank/DDBJ whole genome shotgun (WGS) entry which is preliminary data.</text>
</comment>
<dbReference type="AlphaFoldDB" id="A0A8S1H8V9"/>
<organism evidence="4 5">
    <name type="scientific">Caenorhabditis auriculariae</name>
    <dbReference type="NCBI Taxonomy" id="2777116"/>
    <lineage>
        <taxon>Eukaryota</taxon>
        <taxon>Metazoa</taxon>
        <taxon>Ecdysozoa</taxon>
        <taxon>Nematoda</taxon>
        <taxon>Chromadorea</taxon>
        <taxon>Rhabditida</taxon>
        <taxon>Rhabditina</taxon>
        <taxon>Rhabditomorpha</taxon>
        <taxon>Rhabditoidea</taxon>
        <taxon>Rhabditidae</taxon>
        <taxon>Peloderinae</taxon>
        <taxon>Caenorhabditis</taxon>
    </lineage>
</organism>
<evidence type="ECO:0000256" key="2">
    <source>
        <dbReference type="SAM" id="Coils"/>
    </source>
</evidence>
<sequence length="380" mass="42561">MDTLRWPAIIFRRLDVFFLIKGSSLGIKRTGHVPATTYVSPIPRKAYERSRSASRRGIDLLKEATTPPGIKVHEASSNRAFDLRHSRCRVEKMTTTGARRVSPPDFGKLHAQMDEKLRKTSPKPTTVAVPFNFVKPPVSRHRDCVAETTSPQPKPWRRSKSSVSRTPVVVSNYAAQLREELNRAKQTEINGNNNGNVWSETNKQKVAAFLASRSKSSEDIAARTREKMQQQKERTRDYLRQLAEMKQRVLNGPLVMERQTALAQEHRFQRRFQQRMRSANLRIDTEKNNNHKRLSRHDSQASNATFVAVGHSSNQDHQDSLQNPYDDSSESELAPSKEKSSAQNSERSSVSSGSSSSKSSASSSASTSSSASSHGSRSTS</sequence>
<dbReference type="EMBL" id="CAJGYM010000022">
    <property type="protein sequence ID" value="CAD6191552.1"/>
    <property type="molecule type" value="Genomic_DNA"/>
</dbReference>
<feature type="compositionally biased region" description="Polar residues" evidence="3">
    <location>
        <begin position="300"/>
        <end position="313"/>
    </location>
</feature>
<dbReference type="OrthoDB" id="2150121at2759"/>
<dbReference type="PANTHER" id="PTHR21501">
    <property type="entry name" value="PROTEIN FAM-161"/>
    <property type="match status" value="1"/>
</dbReference>
<dbReference type="GO" id="GO:0005856">
    <property type="term" value="C:cytoskeleton"/>
    <property type="evidence" value="ECO:0007669"/>
    <property type="project" value="UniProtKB-ARBA"/>
</dbReference>
<evidence type="ECO:0000313" key="4">
    <source>
        <dbReference type="EMBL" id="CAD6191552.1"/>
    </source>
</evidence>
<evidence type="ECO:0000256" key="3">
    <source>
        <dbReference type="SAM" id="MobiDB-lite"/>
    </source>
</evidence>
<dbReference type="GO" id="GO:0044782">
    <property type="term" value="P:cilium organization"/>
    <property type="evidence" value="ECO:0007669"/>
    <property type="project" value="TreeGrafter"/>
</dbReference>
<gene>
    <name evidence="4" type="ORF">CAUJ_LOCUS7471</name>
</gene>
<proteinExistence type="predicted"/>
<dbReference type="PANTHER" id="PTHR21501:SF1">
    <property type="entry name" value="PROTEIN FAM-161"/>
    <property type="match status" value="1"/>
</dbReference>
<keyword evidence="5" id="KW-1185">Reference proteome</keyword>
<feature type="coiled-coil region" evidence="2">
    <location>
        <begin position="221"/>
        <end position="248"/>
    </location>
</feature>
<dbReference type="InterPro" id="IPR051655">
    <property type="entry name" value="FAM161"/>
</dbReference>
<accession>A0A8S1H8V9</accession>
<dbReference type="Proteomes" id="UP000835052">
    <property type="component" value="Unassembled WGS sequence"/>
</dbReference>
<reference evidence="4" key="1">
    <citation type="submission" date="2020-10" db="EMBL/GenBank/DDBJ databases">
        <authorList>
            <person name="Kikuchi T."/>
        </authorList>
    </citation>
    <scope>NUCLEOTIDE SEQUENCE</scope>
    <source>
        <strain evidence="4">NKZ352</strain>
    </source>
</reference>
<feature type="region of interest" description="Disordered" evidence="3">
    <location>
        <begin position="143"/>
        <end position="163"/>
    </location>
</feature>
<evidence type="ECO:0000313" key="5">
    <source>
        <dbReference type="Proteomes" id="UP000835052"/>
    </source>
</evidence>
<evidence type="ECO:0000256" key="1">
    <source>
        <dbReference type="ARBA" id="ARBA00023054"/>
    </source>
</evidence>
<name>A0A8S1H8V9_9PELO</name>